<accession>I0I325</accession>
<keyword evidence="1" id="KW-0227">DNA damage</keyword>
<dbReference type="GO" id="GO:0004386">
    <property type="term" value="F:helicase activity"/>
    <property type="evidence" value="ECO:0007669"/>
    <property type="project" value="UniProtKB-KW"/>
</dbReference>
<dbReference type="Proteomes" id="UP000007880">
    <property type="component" value="Chromosome"/>
</dbReference>
<dbReference type="KEGG" id="cap:CLDAP_16230"/>
<proteinExistence type="predicted"/>
<dbReference type="GO" id="GO:0006281">
    <property type="term" value="P:DNA repair"/>
    <property type="evidence" value="ECO:0007669"/>
    <property type="project" value="UniProtKB-KW"/>
</dbReference>
<dbReference type="HOGENOM" id="CLU_070318_1_0_0"/>
<dbReference type="AlphaFoldDB" id="I0I325"/>
<gene>
    <name evidence="5" type="ordered locus">CLDAP_16230</name>
</gene>
<organism evidence="5 6">
    <name type="scientific">Caldilinea aerophila (strain DSM 14535 / JCM 11387 / NBRC 104270 / STL-6-O1)</name>
    <dbReference type="NCBI Taxonomy" id="926550"/>
    <lineage>
        <taxon>Bacteria</taxon>
        <taxon>Bacillati</taxon>
        <taxon>Chloroflexota</taxon>
        <taxon>Caldilineae</taxon>
        <taxon>Caldilineales</taxon>
        <taxon>Caldilineaceae</taxon>
        <taxon>Caldilinea</taxon>
    </lineage>
</organism>
<evidence type="ECO:0000256" key="1">
    <source>
        <dbReference type="ARBA" id="ARBA00022763"/>
    </source>
</evidence>
<evidence type="ECO:0000256" key="2">
    <source>
        <dbReference type="ARBA" id="ARBA00022806"/>
    </source>
</evidence>
<dbReference type="EMBL" id="AP012337">
    <property type="protein sequence ID" value="BAL99662.1"/>
    <property type="molecule type" value="Genomic_DNA"/>
</dbReference>
<dbReference type="Gene3D" id="3.90.320.10">
    <property type="match status" value="1"/>
</dbReference>
<keyword evidence="2" id="KW-0378">Hydrolase</keyword>
<dbReference type="InterPro" id="IPR038726">
    <property type="entry name" value="PDDEXK_AddAB-type"/>
</dbReference>
<keyword evidence="6" id="KW-1185">Reference proteome</keyword>
<evidence type="ECO:0000256" key="3">
    <source>
        <dbReference type="ARBA" id="ARBA00023204"/>
    </source>
</evidence>
<name>I0I325_CALAS</name>
<keyword evidence="2" id="KW-0547">Nucleotide-binding</keyword>
<feature type="domain" description="PD-(D/E)XK endonuclease-like" evidence="4">
    <location>
        <begin position="11"/>
        <end position="267"/>
    </location>
</feature>
<sequence>MSTPLPPTFAFSQSSLQAYEDCPRRFWLAYVEQLPWPAVEASPVQEHEALLRLGERFHRLIQRTEIGIDPAAVVAGLEPPLSTWFDAYLRHRPADLPETFVEIERILSTVIAVQKSAPVDTGDGQAELQPLAWRLAARYDLIAAEPDGRVVILDWKTTKRRPDPATLRFRWQSIVYPFVLVEASAALPWGPVRPEQIEMRYWFTAAPGQPIVFRYDAAQHEANRQRLERILAQILAGQEEADFPKVADTPINRKRFCAFCIYRSRCDRGQKAGDLEELDDPETFFAPDLDKALEFTLADIEELAF</sequence>
<dbReference type="Pfam" id="PF12705">
    <property type="entry name" value="PDDEXK_1"/>
    <property type="match status" value="1"/>
</dbReference>
<keyword evidence="2" id="KW-0067">ATP-binding</keyword>
<dbReference type="eggNOG" id="COG2887">
    <property type="taxonomic scope" value="Bacteria"/>
</dbReference>
<dbReference type="STRING" id="926550.CLDAP_16230"/>
<keyword evidence="3" id="KW-0234">DNA repair</keyword>
<reference evidence="5 6" key="1">
    <citation type="submission" date="2012-02" db="EMBL/GenBank/DDBJ databases">
        <title>Complete genome sequence of Caldilinea aerophila DSM 14535 (= NBRC 102666).</title>
        <authorList>
            <person name="Oguchi A."/>
            <person name="Hosoyama A."/>
            <person name="Sekine M."/>
            <person name="Fukai R."/>
            <person name="Kato Y."/>
            <person name="Nakamura S."/>
            <person name="Hanada S."/>
            <person name="Yamazaki S."/>
            <person name="Fujita N."/>
        </authorList>
    </citation>
    <scope>NUCLEOTIDE SEQUENCE [LARGE SCALE GENOMIC DNA]</scope>
    <source>
        <strain evidence="6">DSM 14535 / JCM 11387 / NBRC 104270 / STL-6-O1</strain>
    </source>
</reference>
<evidence type="ECO:0000313" key="5">
    <source>
        <dbReference type="EMBL" id="BAL99662.1"/>
    </source>
</evidence>
<evidence type="ECO:0000313" key="6">
    <source>
        <dbReference type="Proteomes" id="UP000007880"/>
    </source>
</evidence>
<keyword evidence="2" id="KW-0347">Helicase</keyword>
<protein>
    <recommendedName>
        <fullName evidence="4">PD-(D/E)XK endonuclease-like domain-containing protein</fullName>
    </recommendedName>
</protein>
<dbReference type="InterPro" id="IPR011604">
    <property type="entry name" value="PDDEXK-like_dom_sf"/>
</dbReference>
<evidence type="ECO:0000259" key="4">
    <source>
        <dbReference type="Pfam" id="PF12705"/>
    </source>
</evidence>
<dbReference type="RefSeq" id="WP_014432901.1">
    <property type="nucleotide sequence ID" value="NC_017079.1"/>
</dbReference>